<dbReference type="AlphaFoldDB" id="X1JP18"/>
<evidence type="ECO:0000313" key="1">
    <source>
        <dbReference type="EMBL" id="GAH80009.1"/>
    </source>
</evidence>
<proteinExistence type="predicted"/>
<reference evidence="1" key="1">
    <citation type="journal article" date="2014" name="Front. Microbiol.">
        <title>High frequency of phylogenetically diverse reductive dehalogenase-homologous genes in deep subseafloor sedimentary metagenomes.</title>
        <authorList>
            <person name="Kawai M."/>
            <person name="Futagami T."/>
            <person name="Toyoda A."/>
            <person name="Takaki Y."/>
            <person name="Nishi S."/>
            <person name="Hori S."/>
            <person name="Arai W."/>
            <person name="Tsubouchi T."/>
            <person name="Morono Y."/>
            <person name="Uchiyama I."/>
            <person name="Ito T."/>
            <person name="Fujiyama A."/>
            <person name="Inagaki F."/>
            <person name="Takami H."/>
        </authorList>
    </citation>
    <scope>NUCLEOTIDE SEQUENCE</scope>
    <source>
        <strain evidence="1">Expedition CK06-06</strain>
    </source>
</reference>
<organism evidence="1">
    <name type="scientific">marine sediment metagenome</name>
    <dbReference type="NCBI Taxonomy" id="412755"/>
    <lineage>
        <taxon>unclassified sequences</taxon>
        <taxon>metagenomes</taxon>
        <taxon>ecological metagenomes</taxon>
    </lineage>
</organism>
<dbReference type="EMBL" id="BARU01043313">
    <property type="protein sequence ID" value="GAH80009.1"/>
    <property type="molecule type" value="Genomic_DNA"/>
</dbReference>
<accession>X1JP18</accession>
<sequence length="78" mass="9209">DLWQLRSLANELDIGNIDKVNQFMDIEITKMLNEIKEKLIARFPNRKDALESAFKAHRNEDYFLSIPVFLAQTEGMYF</sequence>
<name>X1JP18_9ZZZZ</name>
<protein>
    <submittedName>
        <fullName evidence="1">Uncharacterized protein</fullName>
    </submittedName>
</protein>
<comment type="caution">
    <text evidence="1">The sequence shown here is derived from an EMBL/GenBank/DDBJ whole genome shotgun (WGS) entry which is preliminary data.</text>
</comment>
<feature type="non-terminal residue" evidence="1">
    <location>
        <position position="1"/>
    </location>
</feature>
<gene>
    <name evidence="1" type="ORF">S03H2_66353</name>
</gene>